<evidence type="ECO:0000313" key="2">
    <source>
        <dbReference type="Proteomes" id="UP000594603"/>
    </source>
</evidence>
<protein>
    <submittedName>
        <fullName evidence="1">Uncharacterized protein</fullName>
    </submittedName>
</protein>
<reference evidence="1" key="1">
    <citation type="submission" date="2020-04" db="EMBL/GenBank/DDBJ databases">
        <title>A novel bacterium ('Candidatus Sarcina troglodytae' sp. nov.) linked to a protracted, uniformly lethal epizootic among sanctuary western chimpanzees (Pan troglodytes verus) in Sierra Leone.</title>
        <authorList>
            <person name="Owens L.A."/>
            <person name="Colitti B."/>
            <person name="Hirji I."/>
            <person name="Pizaro A."/>
            <person name="Jaffe J.E."/>
            <person name="Moittie S."/>
            <person name="Bishop-Lilly K.A."/>
            <person name="Estrella L.A."/>
            <person name="Voegtly L.J."/>
            <person name="Kuhn J.H."/>
            <person name="Suen G."/>
            <person name="Deblois C.L."/>
            <person name="Dunn C."/>
            <person name="Juan-Salles C."/>
            <person name="Goldberg T.L."/>
        </authorList>
    </citation>
    <scope>NUCLEOTIDE SEQUENCE</scope>
    <source>
        <strain evidence="1">JB2</strain>
    </source>
</reference>
<evidence type="ECO:0000313" key="1">
    <source>
        <dbReference type="EMBL" id="QPJ84765.1"/>
    </source>
</evidence>
<sequence length="241" mass="26111">MNKKKVSALLIAGILSIGAIGGTLAWFTSQDSVTNAFQTGSTNNPGNTDGGIEIKEDFEKSDAENMTPGDKVKKEVSVTNTASYNQLIRAKIEKVWKNSEGNVVTHYIISEGKAQDKQGNDVTTQTIRYLNLTEEEASSTDGAQSLDKNLIILNLDKDKWINNSDTELGADVGYYYYNSVVKPNQSTSQLLKSVTLSGEADNIYKNLKFDVIVTAESVQASNGAVSATWETAPEAIKNLGE</sequence>
<accession>A0ACD1BBL7</accession>
<keyword evidence="2" id="KW-1185">Reference proteome</keyword>
<name>A0ACD1BBL7_9CLOT</name>
<dbReference type="Proteomes" id="UP000594603">
    <property type="component" value="Chromosome"/>
</dbReference>
<gene>
    <name evidence="1" type="ORF">HH195_02085</name>
</gene>
<organism evidence="1 2">
    <name type="scientific">Candidatus Sarcina troglodytae</name>
    <dbReference type="NCBI Taxonomy" id="2726954"/>
    <lineage>
        <taxon>Bacteria</taxon>
        <taxon>Bacillati</taxon>
        <taxon>Bacillota</taxon>
        <taxon>Clostridia</taxon>
        <taxon>Eubacteriales</taxon>
        <taxon>Clostridiaceae</taxon>
        <taxon>Sarcina</taxon>
    </lineage>
</organism>
<dbReference type="EMBL" id="CP051754">
    <property type="protein sequence ID" value="QPJ84765.1"/>
    <property type="molecule type" value="Genomic_DNA"/>
</dbReference>
<proteinExistence type="predicted"/>